<evidence type="ECO:0000313" key="2">
    <source>
        <dbReference type="Proteomes" id="UP000005237"/>
    </source>
</evidence>
<reference evidence="2" key="1">
    <citation type="submission" date="2010-08" db="EMBL/GenBank/DDBJ databases">
        <authorList>
            <consortium name="Caenorhabditis japonica Sequencing Consortium"/>
            <person name="Wilson R.K."/>
        </authorList>
    </citation>
    <scope>NUCLEOTIDE SEQUENCE [LARGE SCALE GENOMIC DNA]</scope>
    <source>
        <strain evidence="2">DF5081</strain>
    </source>
</reference>
<keyword evidence="2" id="KW-1185">Reference proteome</keyword>
<sequence length="96" mass="11108">MPRRPPLLRLAPVPEDVEDDDEVFEKNDDKKRILSSKRQRFQTAARFQIESDDLPASVANNNSEEEEESKVNKLELFIYILTLSFPAPLTFQLSTK</sequence>
<dbReference type="Proteomes" id="UP000005237">
    <property type="component" value="Unassembled WGS sequence"/>
</dbReference>
<reference evidence="1" key="2">
    <citation type="submission" date="2022-06" db="UniProtKB">
        <authorList>
            <consortium name="EnsemblMetazoa"/>
        </authorList>
    </citation>
    <scope>IDENTIFICATION</scope>
    <source>
        <strain evidence="1">DF5081</strain>
    </source>
</reference>
<proteinExistence type="predicted"/>
<name>A0A8R1ER96_CAEJA</name>
<organism evidence="1 2">
    <name type="scientific">Caenorhabditis japonica</name>
    <dbReference type="NCBI Taxonomy" id="281687"/>
    <lineage>
        <taxon>Eukaryota</taxon>
        <taxon>Metazoa</taxon>
        <taxon>Ecdysozoa</taxon>
        <taxon>Nematoda</taxon>
        <taxon>Chromadorea</taxon>
        <taxon>Rhabditida</taxon>
        <taxon>Rhabditina</taxon>
        <taxon>Rhabditomorpha</taxon>
        <taxon>Rhabditoidea</taxon>
        <taxon>Rhabditidae</taxon>
        <taxon>Peloderinae</taxon>
        <taxon>Caenorhabditis</taxon>
    </lineage>
</organism>
<dbReference type="AlphaFoldDB" id="A0A8R1ER96"/>
<dbReference type="EnsemblMetazoa" id="CJA41803.1">
    <property type="protein sequence ID" value="CJA41803.1"/>
    <property type="gene ID" value="WBGene00217651"/>
</dbReference>
<accession>A0A8R1ER96</accession>
<protein>
    <submittedName>
        <fullName evidence="1">Uncharacterized protein</fullName>
    </submittedName>
</protein>
<evidence type="ECO:0000313" key="1">
    <source>
        <dbReference type="EnsemblMetazoa" id="CJA41803.1"/>
    </source>
</evidence>